<reference evidence="2 3" key="1">
    <citation type="journal article" date="2019" name="Nat. Ecol. Evol.">
        <title>Megaphylogeny resolves global patterns of mushroom evolution.</title>
        <authorList>
            <person name="Varga T."/>
            <person name="Krizsan K."/>
            <person name="Foldi C."/>
            <person name="Dima B."/>
            <person name="Sanchez-Garcia M."/>
            <person name="Sanchez-Ramirez S."/>
            <person name="Szollosi G.J."/>
            <person name="Szarkandi J.G."/>
            <person name="Papp V."/>
            <person name="Albert L."/>
            <person name="Andreopoulos W."/>
            <person name="Angelini C."/>
            <person name="Antonin V."/>
            <person name="Barry K.W."/>
            <person name="Bougher N.L."/>
            <person name="Buchanan P."/>
            <person name="Buyck B."/>
            <person name="Bense V."/>
            <person name="Catcheside P."/>
            <person name="Chovatia M."/>
            <person name="Cooper J."/>
            <person name="Damon W."/>
            <person name="Desjardin D."/>
            <person name="Finy P."/>
            <person name="Geml J."/>
            <person name="Haridas S."/>
            <person name="Hughes K."/>
            <person name="Justo A."/>
            <person name="Karasinski D."/>
            <person name="Kautmanova I."/>
            <person name="Kiss B."/>
            <person name="Kocsube S."/>
            <person name="Kotiranta H."/>
            <person name="LaButti K.M."/>
            <person name="Lechner B.E."/>
            <person name="Liimatainen K."/>
            <person name="Lipzen A."/>
            <person name="Lukacs Z."/>
            <person name="Mihaltcheva S."/>
            <person name="Morgado L.N."/>
            <person name="Niskanen T."/>
            <person name="Noordeloos M.E."/>
            <person name="Ohm R.A."/>
            <person name="Ortiz-Santana B."/>
            <person name="Ovrebo C."/>
            <person name="Racz N."/>
            <person name="Riley R."/>
            <person name="Savchenko A."/>
            <person name="Shiryaev A."/>
            <person name="Soop K."/>
            <person name="Spirin V."/>
            <person name="Szebenyi C."/>
            <person name="Tomsovsky M."/>
            <person name="Tulloss R.E."/>
            <person name="Uehling J."/>
            <person name="Grigoriev I.V."/>
            <person name="Vagvolgyi C."/>
            <person name="Papp T."/>
            <person name="Martin F.M."/>
            <person name="Miettinen O."/>
            <person name="Hibbett D.S."/>
            <person name="Nagy L.G."/>
        </authorList>
    </citation>
    <scope>NUCLEOTIDE SEQUENCE [LARGE SCALE GENOMIC DNA]</scope>
    <source>
        <strain evidence="2 3">CBS 309.79</strain>
    </source>
</reference>
<dbReference type="OrthoDB" id="3271139at2759"/>
<sequence length="392" mass="44883">MPINYFLDEFMPEVTASWEDMDNCFKGFDASWGEQRRAQSVMDSLPNTPLASVVGVGNTTGSTQPDYRVLETFTLFEPEDDTDTFFSLGQLLKLAEQCFALSHRLHVFTVYIRGVHARLLRWDRGSVLIIEEFDITGYNHLAIFSHCFARMTQEEKGFDPTVHDVTHEVKQGMYAEVKSIVEQWTRENDDLNAPLRSAALAAMQNGSSADAQDAANSGVRWLAIDLPDNRTPDKMRQVLFQDVYQASRGPFDYWQPMVDLLEDWDTMHRLDQKSARNIPTVVCGGILRGSHYQRTMRLRHKKDSYDWIPECTELPMRREHSRGMMLEIGVPLSRFRRPEDIFKAVICAVTAHEDAFNAGYLHRDISDKNILLYRTAKGQSDSDPEWGGLLTD</sequence>
<feature type="domain" description="Fungal-type protein kinase" evidence="1">
    <location>
        <begin position="296"/>
        <end position="378"/>
    </location>
</feature>
<keyword evidence="3" id="KW-1185">Reference proteome</keyword>
<organism evidence="2 3">
    <name type="scientific">Pterulicium gracile</name>
    <dbReference type="NCBI Taxonomy" id="1884261"/>
    <lineage>
        <taxon>Eukaryota</taxon>
        <taxon>Fungi</taxon>
        <taxon>Dikarya</taxon>
        <taxon>Basidiomycota</taxon>
        <taxon>Agaricomycotina</taxon>
        <taxon>Agaricomycetes</taxon>
        <taxon>Agaricomycetidae</taxon>
        <taxon>Agaricales</taxon>
        <taxon>Pleurotineae</taxon>
        <taxon>Pterulaceae</taxon>
        <taxon>Pterulicium</taxon>
    </lineage>
</organism>
<dbReference type="InterPro" id="IPR040976">
    <property type="entry name" value="Pkinase_fungal"/>
</dbReference>
<evidence type="ECO:0000259" key="1">
    <source>
        <dbReference type="Pfam" id="PF17667"/>
    </source>
</evidence>
<dbReference type="AlphaFoldDB" id="A0A5C3QHD9"/>
<evidence type="ECO:0000313" key="2">
    <source>
        <dbReference type="EMBL" id="TFL01485.1"/>
    </source>
</evidence>
<accession>A0A5C3QHD9</accession>
<dbReference type="Pfam" id="PF17667">
    <property type="entry name" value="Pkinase_fungal"/>
    <property type="match status" value="1"/>
</dbReference>
<gene>
    <name evidence="2" type="ORF">BDV98DRAFT_593365</name>
</gene>
<dbReference type="EMBL" id="ML178825">
    <property type="protein sequence ID" value="TFL01485.1"/>
    <property type="molecule type" value="Genomic_DNA"/>
</dbReference>
<proteinExistence type="predicted"/>
<protein>
    <recommendedName>
        <fullName evidence="1">Fungal-type protein kinase domain-containing protein</fullName>
    </recommendedName>
</protein>
<name>A0A5C3QHD9_9AGAR</name>
<dbReference type="Proteomes" id="UP000305067">
    <property type="component" value="Unassembled WGS sequence"/>
</dbReference>
<evidence type="ECO:0000313" key="3">
    <source>
        <dbReference type="Proteomes" id="UP000305067"/>
    </source>
</evidence>